<protein>
    <submittedName>
        <fullName evidence="1">Uncharacterized protein</fullName>
    </submittedName>
</protein>
<name>A0AAU7WM30_9PSED</name>
<dbReference type="AlphaFoldDB" id="A0AAU7WM30"/>
<sequence length="158" mass="16984">MLHLASLPASVINRYLAGMQLNEELVVSLFTPYSSVSDAYIEQAMQEGGKVLAYRPAARQVDGYGQPITPARRIAVVANPRQDSDENGLAKIAGIPAWIQGQETRPGLNYVLQINNSRLNRAAPGHKGILVGGTGYLLLKQGIEDEDLMAGALIIQSS</sequence>
<accession>A0AAU7WM30</accession>
<gene>
    <name evidence="1" type="ORF">ABCR88_17665</name>
</gene>
<reference evidence="1" key="1">
    <citation type="submission" date="2024-06" db="EMBL/GenBank/DDBJ databases">
        <authorList>
            <person name="Wu L."/>
        </authorList>
    </citation>
    <scope>NUCLEOTIDE SEQUENCE</scope>
    <source>
        <strain evidence="1">W17</strain>
    </source>
</reference>
<organism evidence="1">
    <name type="scientific">Pseudomonas sp. W17</name>
    <dbReference type="NCBI Taxonomy" id="3144407"/>
    <lineage>
        <taxon>Bacteria</taxon>
        <taxon>Pseudomonadati</taxon>
        <taxon>Pseudomonadota</taxon>
        <taxon>Gammaproteobacteria</taxon>
        <taxon>Pseudomonadales</taxon>
        <taxon>Pseudomonadaceae</taxon>
        <taxon>Pseudomonas</taxon>
    </lineage>
</organism>
<dbReference type="RefSeq" id="WP_350402901.1">
    <property type="nucleotide sequence ID" value="NZ_CP158490.1"/>
</dbReference>
<dbReference type="EMBL" id="CP158490">
    <property type="protein sequence ID" value="XBY21343.1"/>
    <property type="molecule type" value="Genomic_DNA"/>
</dbReference>
<evidence type="ECO:0000313" key="1">
    <source>
        <dbReference type="EMBL" id="XBY21343.1"/>
    </source>
</evidence>
<proteinExistence type="predicted"/>